<proteinExistence type="predicted"/>
<evidence type="ECO:0000313" key="3">
    <source>
        <dbReference type="Proteomes" id="UP000488506"/>
    </source>
</evidence>
<dbReference type="SUPFAM" id="SSF81301">
    <property type="entry name" value="Nucleotidyltransferase"/>
    <property type="match status" value="1"/>
</dbReference>
<dbReference type="InterPro" id="IPR041633">
    <property type="entry name" value="Polbeta"/>
</dbReference>
<reference evidence="2 3" key="1">
    <citation type="submission" date="2019-12" db="EMBL/GenBank/DDBJ databases">
        <authorList>
            <person name="Wolfe R."/>
            <person name="Danczak R."/>
            <person name="Wilkins M."/>
        </authorList>
    </citation>
    <scope>NUCLEOTIDE SEQUENCE [LARGE SCALE GENOMIC DNA]</scope>
    <source>
        <strain evidence="2">X2_MaxBin.013</strain>
    </source>
</reference>
<gene>
    <name evidence="2" type="ORF">FD145_611</name>
</gene>
<dbReference type="PANTHER" id="PTHR43449">
    <property type="entry name" value="NUCLEOTIDYLTRANSFERASE"/>
    <property type="match status" value="1"/>
</dbReference>
<sequence length="121" mass="13595">MELPREKAALKKIIKEAIVFLNNYIKVNQVILFGSQLTGKATLHSDIDLAVISPDFKGKKFEEIIHIFAELAVKCSPQIEIKAYTPDDLKEARSTNFLGYILKNGKTVYKTKKMSFGSSSK</sequence>
<dbReference type="AlphaFoldDB" id="A0A833L1Q4"/>
<feature type="domain" description="Polymerase beta nucleotidyltransferase" evidence="1">
    <location>
        <begin position="18"/>
        <end position="112"/>
    </location>
</feature>
<protein>
    <submittedName>
        <fullName evidence="2">DNA polymerase subunit beta</fullName>
    </submittedName>
</protein>
<dbReference type="EMBL" id="WPAF01000007">
    <property type="protein sequence ID" value="KAF0134593.1"/>
    <property type="molecule type" value="Genomic_DNA"/>
</dbReference>
<name>A0A833L1Q4_UNCSA</name>
<organism evidence="2 3">
    <name type="scientific">Candidatus Saganbacteria bacterium</name>
    <dbReference type="NCBI Taxonomy" id="2575572"/>
    <lineage>
        <taxon>Bacteria</taxon>
        <taxon>Bacillati</taxon>
        <taxon>Saganbacteria</taxon>
    </lineage>
</organism>
<dbReference type="PANTHER" id="PTHR43449:SF1">
    <property type="entry name" value="POLYMERASE BETA NUCLEOTIDYLTRANSFERASE DOMAIN-CONTAINING PROTEIN"/>
    <property type="match status" value="1"/>
</dbReference>
<dbReference type="Proteomes" id="UP000488506">
    <property type="component" value="Unassembled WGS sequence"/>
</dbReference>
<accession>A0A833L1Q4</accession>
<comment type="caution">
    <text evidence="2">The sequence shown here is derived from an EMBL/GenBank/DDBJ whole genome shotgun (WGS) entry which is preliminary data.</text>
</comment>
<evidence type="ECO:0000259" key="1">
    <source>
        <dbReference type="Pfam" id="PF18765"/>
    </source>
</evidence>
<dbReference type="InterPro" id="IPR043519">
    <property type="entry name" value="NT_sf"/>
</dbReference>
<dbReference type="Pfam" id="PF18765">
    <property type="entry name" value="Polbeta"/>
    <property type="match status" value="1"/>
</dbReference>
<evidence type="ECO:0000313" key="2">
    <source>
        <dbReference type="EMBL" id="KAF0134593.1"/>
    </source>
</evidence>
<dbReference type="Gene3D" id="3.30.460.10">
    <property type="entry name" value="Beta Polymerase, domain 2"/>
    <property type="match status" value="1"/>
</dbReference>
<dbReference type="CDD" id="cd05403">
    <property type="entry name" value="NT_KNTase_like"/>
    <property type="match status" value="1"/>
</dbReference>